<evidence type="ECO:0000256" key="4">
    <source>
        <dbReference type="ARBA" id="ARBA00022475"/>
    </source>
</evidence>
<dbReference type="Gene3D" id="6.10.340.10">
    <property type="match status" value="1"/>
</dbReference>
<evidence type="ECO:0000256" key="15">
    <source>
        <dbReference type="PROSITE-ProRule" id="PRU00169"/>
    </source>
</evidence>
<dbReference type="PROSITE" id="PS50885">
    <property type="entry name" value="HAMP"/>
    <property type="match status" value="1"/>
</dbReference>
<keyword evidence="12" id="KW-0902">Two-component regulatory system</keyword>
<protein>
    <recommendedName>
        <fullName evidence="3">histidine kinase</fullName>
        <ecNumber evidence="3">2.7.13.3</ecNumber>
    </recommendedName>
</protein>
<dbReference type="Gene3D" id="3.30.565.10">
    <property type="entry name" value="Histidine kinase-like ATPase, C-terminal domain"/>
    <property type="match status" value="1"/>
</dbReference>
<dbReference type="SMART" id="SM00304">
    <property type="entry name" value="HAMP"/>
    <property type="match status" value="1"/>
</dbReference>
<dbReference type="InterPro" id="IPR011006">
    <property type="entry name" value="CheY-like_superfamily"/>
</dbReference>
<dbReference type="SUPFAM" id="SSF55874">
    <property type="entry name" value="ATPase domain of HSP90 chaperone/DNA topoisomerase II/histidine kinase"/>
    <property type="match status" value="1"/>
</dbReference>
<evidence type="ECO:0000256" key="13">
    <source>
        <dbReference type="ARBA" id="ARBA00023136"/>
    </source>
</evidence>
<gene>
    <name evidence="21" type="ORF">PQU95_08875</name>
</gene>
<dbReference type="InterPro" id="IPR004358">
    <property type="entry name" value="Sig_transdc_His_kin-like_C"/>
</dbReference>
<keyword evidence="7 16" id="KW-0812">Transmembrane</keyword>
<feature type="domain" description="Response regulatory" evidence="18">
    <location>
        <begin position="416"/>
        <end position="534"/>
    </location>
</feature>
<dbReference type="Pfam" id="PF00512">
    <property type="entry name" value="HisKA"/>
    <property type="match status" value="1"/>
</dbReference>
<evidence type="ECO:0000259" key="19">
    <source>
        <dbReference type="PROSITE" id="PS50885"/>
    </source>
</evidence>
<dbReference type="InterPro" id="IPR036890">
    <property type="entry name" value="HATPase_C_sf"/>
</dbReference>
<dbReference type="PRINTS" id="PR00344">
    <property type="entry name" value="BCTRLSENSOR"/>
</dbReference>
<keyword evidence="22" id="KW-1185">Reference proteome</keyword>
<keyword evidence="10 21" id="KW-0067">ATP-binding</keyword>
<dbReference type="Gene3D" id="1.20.120.160">
    <property type="entry name" value="HPT domain"/>
    <property type="match status" value="1"/>
</dbReference>
<dbReference type="InterPro" id="IPR003660">
    <property type="entry name" value="HAMP_dom"/>
</dbReference>
<dbReference type="PANTHER" id="PTHR45339">
    <property type="entry name" value="HYBRID SIGNAL TRANSDUCTION HISTIDINE KINASE J"/>
    <property type="match status" value="1"/>
</dbReference>
<evidence type="ECO:0000256" key="7">
    <source>
        <dbReference type="ARBA" id="ARBA00022692"/>
    </source>
</evidence>
<dbReference type="GO" id="GO:0005524">
    <property type="term" value="F:ATP binding"/>
    <property type="evidence" value="ECO:0007669"/>
    <property type="project" value="UniProtKB-KW"/>
</dbReference>
<evidence type="ECO:0000259" key="17">
    <source>
        <dbReference type="PROSITE" id="PS50109"/>
    </source>
</evidence>
<dbReference type="PANTHER" id="PTHR45339:SF1">
    <property type="entry name" value="HYBRID SIGNAL TRANSDUCTION HISTIDINE KINASE J"/>
    <property type="match status" value="1"/>
</dbReference>
<dbReference type="SUPFAM" id="SSF52172">
    <property type="entry name" value="CheY-like"/>
    <property type="match status" value="1"/>
</dbReference>
<evidence type="ECO:0000256" key="11">
    <source>
        <dbReference type="ARBA" id="ARBA00022989"/>
    </source>
</evidence>
<dbReference type="Gene3D" id="3.40.50.2300">
    <property type="match status" value="1"/>
</dbReference>
<keyword evidence="4" id="KW-1003">Cell membrane</keyword>
<name>A0ABT5IYP2_9NEIS</name>
<reference evidence="21 22" key="1">
    <citation type="submission" date="2023-01" db="EMBL/GenBank/DDBJ databases">
        <title>Novel species of the genus Vogesella isolated from rivers.</title>
        <authorList>
            <person name="Lu H."/>
        </authorList>
    </citation>
    <scope>NUCLEOTIDE SEQUENCE [LARGE SCALE GENOMIC DNA]</scope>
    <source>
        <strain evidence="21 22">DC21W</strain>
    </source>
</reference>
<evidence type="ECO:0000256" key="14">
    <source>
        <dbReference type="PROSITE-ProRule" id="PRU00110"/>
    </source>
</evidence>
<dbReference type="PROSITE" id="PS50109">
    <property type="entry name" value="HIS_KIN"/>
    <property type="match status" value="1"/>
</dbReference>
<evidence type="ECO:0000259" key="20">
    <source>
        <dbReference type="PROSITE" id="PS50894"/>
    </source>
</evidence>
<evidence type="ECO:0000256" key="9">
    <source>
        <dbReference type="ARBA" id="ARBA00022777"/>
    </source>
</evidence>
<dbReference type="Pfam" id="PF02518">
    <property type="entry name" value="HATPase_c"/>
    <property type="match status" value="1"/>
</dbReference>
<dbReference type="RefSeq" id="WP_272751655.1">
    <property type="nucleotide sequence ID" value="NZ_JAQQLF010000009.1"/>
</dbReference>
<dbReference type="InterPro" id="IPR036641">
    <property type="entry name" value="HPT_dom_sf"/>
</dbReference>
<dbReference type="PROSITE" id="PS50110">
    <property type="entry name" value="RESPONSE_REGULATORY"/>
    <property type="match status" value="1"/>
</dbReference>
<feature type="domain" description="HAMP" evidence="19">
    <location>
        <begin position="92"/>
        <end position="144"/>
    </location>
</feature>
<dbReference type="SMART" id="SM00388">
    <property type="entry name" value="HisKA"/>
    <property type="match status" value="1"/>
</dbReference>
<evidence type="ECO:0000256" key="12">
    <source>
        <dbReference type="ARBA" id="ARBA00023012"/>
    </source>
</evidence>
<evidence type="ECO:0000256" key="10">
    <source>
        <dbReference type="ARBA" id="ARBA00022840"/>
    </source>
</evidence>
<keyword evidence="11 16" id="KW-1133">Transmembrane helix</keyword>
<evidence type="ECO:0000256" key="8">
    <source>
        <dbReference type="ARBA" id="ARBA00022741"/>
    </source>
</evidence>
<evidence type="ECO:0000256" key="16">
    <source>
        <dbReference type="SAM" id="Phobius"/>
    </source>
</evidence>
<feature type="modified residue" description="4-aspartylphosphate" evidence="15">
    <location>
        <position position="467"/>
    </location>
</feature>
<dbReference type="InterPro" id="IPR005467">
    <property type="entry name" value="His_kinase_dom"/>
</dbReference>
<feature type="transmembrane region" description="Helical" evidence="16">
    <location>
        <begin position="21"/>
        <end position="41"/>
    </location>
</feature>
<accession>A0ABT5IYP2</accession>
<dbReference type="CDD" id="cd17546">
    <property type="entry name" value="REC_hyHK_CKI1_RcsC-like"/>
    <property type="match status" value="1"/>
</dbReference>
<keyword evidence="6" id="KW-0808">Transferase</keyword>
<dbReference type="Proteomes" id="UP001219956">
    <property type="component" value="Unassembled WGS sequence"/>
</dbReference>
<dbReference type="InterPro" id="IPR008207">
    <property type="entry name" value="Sig_transdc_His_kin_Hpt_dom"/>
</dbReference>
<sequence>MPAPSTAPSQATHSITTQLRLAILALLLPLLLTAGLAIWGYQYVLQRLASQPDARQLAALLRLLDQGSAVLCFVALSGLLLTLGVAYYYVERVLGSRLRQLARAMQQMQQGEPGQALADTHPDELGCMAQSLDAFRHVMLQLNEKTDALHMAKEASEAATRAKSDFLANMSHEIRTPLTAVLGYTHLTLDSSLQPEQRENLQKVDAAAKTLLGVINDILDFSKIEAGKLVLENVSFALSDVIRNLEDIIRMQAAQKKLMLTLDIDPSIPSWLRGDPLRLGQILLNLSNNALKFTEHGQVRIAIHGQPGPDQGYTLHCAVSDTGIGMTPAQVDRLFQSFSQADTSTTRRFGGSGLGLVICRQLVQLMHGEIRVTSVPGEGSTFRFSVRLHPGEPPASPADTQLAPSLIHDQALAGLYLLLAEDNELLQEFECHLLRSLGARVEAVSNGQQAIAATRHPNKRFDAILMDIQMPQIDGLLATRHIRQQYSASQLPIIAMTAHAMESERQRSLDAGMNDHLSKPINPEALVTTLLRWVAPKAAAKGKTMPITESPLTLPELPGFDLQAAQQQLGGKTSLLYKLLLRMRQDYAQAAQQIQATLDAGQPQEAMRLAHSLKGVAATLHIAQLQKAAASVELALANGDSEGADILMPALLRAMEETNASLALLPGIQPAQNTEGAPAGSLPLAALQTLDQLLRERNIRAKRAYHEIASQLDSYDTTANQRLADALQALDFISARHQMLYWLQQAGAPVDEPVR</sequence>
<dbReference type="SMART" id="SM00448">
    <property type="entry name" value="REC"/>
    <property type="match status" value="1"/>
</dbReference>
<dbReference type="SMART" id="SM00387">
    <property type="entry name" value="HATPase_c"/>
    <property type="match status" value="1"/>
</dbReference>
<dbReference type="CDD" id="cd00088">
    <property type="entry name" value="HPT"/>
    <property type="match status" value="1"/>
</dbReference>
<evidence type="ECO:0000256" key="1">
    <source>
        <dbReference type="ARBA" id="ARBA00000085"/>
    </source>
</evidence>
<evidence type="ECO:0000256" key="5">
    <source>
        <dbReference type="ARBA" id="ARBA00022553"/>
    </source>
</evidence>
<keyword evidence="5 15" id="KW-0597">Phosphoprotein</keyword>
<feature type="domain" description="HPt" evidence="20">
    <location>
        <begin position="572"/>
        <end position="668"/>
    </location>
</feature>
<dbReference type="CDD" id="cd00082">
    <property type="entry name" value="HisKA"/>
    <property type="match status" value="1"/>
</dbReference>
<evidence type="ECO:0000313" key="22">
    <source>
        <dbReference type="Proteomes" id="UP001219956"/>
    </source>
</evidence>
<dbReference type="PROSITE" id="PS50894">
    <property type="entry name" value="HPT"/>
    <property type="match status" value="1"/>
</dbReference>
<dbReference type="InterPro" id="IPR003661">
    <property type="entry name" value="HisK_dim/P_dom"/>
</dbReference>
<dbReference type="EC" id="2.7.13.3" evidence="3"/>
<dbReference type="EMBL" id="JAQQLF010000009">
    <property type="protein sequence ID" value="MDC7717321.1"/>
    <property type="molecule type" value="Genomic_DNA"/>
</dbReference>
<comment type="catalytic activity">
    <reaction evidence="1">
        <text>ATP + protein L-histidine = ADP + protein N-phospho-L-histidine.</text>
        <dbReference type="EC" id="2.7.13.3"/>
    </reaction>
</comment>
<feature type="transmembrane region" description="Helical" evidence="16">
    <location>
        <begin position="68"/>
        <end position="90"/>
    </location>
</feature>
<proteinExistence type="predicted"/>
<evidence type="ECO:0000313" key="21">
    <source>
        <dbReference type="EMBL" id="MDC7717321.1"/>
    </source>
</evidence>
<dbReference type="SUPFAM" id="SSF47384">
    <property type="entry name" value="Homodimeric domain of signal transducing histidine kinase"/>
    <property type="match status" value="1"/>
</dbReference>
<dbReference type="CDD" id="cd16922">
    <property type="entry name" value="HATPase_EvgS-ArcB-TorS-like"/>
    <property type="match status" value="1"/>
</dbReference>
<keyword evidence="13 16" id="KW-0472">Membrane</keyword>
<keyword evidence="9" id="KW-0418">Kinase</keyword>
<evidence type="ECO:0000256" key="6">
    <source>
        <dbReference type="ARBA" id="ARBA00022679"/>
    </source>
</evidence>
<evidence type="ECO:0000259" key="18">
    <source>
        <dbReference type="PROSITE" id="PS50110"/>
    </source>
</evidence>
<feature type="modified residue" description="Phosphohistidine" evidence="14">
    <location>
        <position position="611"/>
    </location>
</feature>
<evidence type="ECO:0000256" key="3">
    <source>
        <dbReference type="ARBA" id="ARBA00012438"/>
    </source>
</evidence>
<keyword evidence="8" id="KW-0547">Nucleotide-binding</keyword>
<dbReference type="Pfam" id="PF00072">
    <property type="entry name" value="Response_reg"/>
    <property type="match status" value="1"/>
</dbReference>
<dbReference type="InterPro" id="IPR003594">
    <property type="entry name" value="HATPase_dom"/>
</dbReference>
<comment type="caution">
    <text evidence="21">The sequence shown here is derived from an EMBL/GenBank/DDBJ whole genome shotgun (WGS) entry which is preliminary data.</text>
</comment>
<comment type="subcellular location">
    <subcellularLocation>
        <location evidence="2">Cell membrane</location>
        <topology evidence="2">Multi-pass membrane protein</topology>
    </subcellularLocation>
</comment>
<feature type="domain" description="Histidine kinase" evidence="17">
    <location>
        <begin position="169"/>
        <end position="390"/>
    </location>
</feature>
<dbReference type="Gene3D" id="1.10.287.130">
    <property type="match status" value="1"/>
</dbReference>
<dbReference type="Pfam" id="PF01627">
    <property type="entry name" value="Hpt"/>
    <property type="match status" value="1"/>
</dbReference>
<evidence type="ECO:0000256" key="2">
    <source>
        <dbReference type="ARBA" id="ARBA00004651"/>
    </source>
</evidence>
<dbReference type="SUPFAM" id="SSF47226">
    <property type="entry name" value="Histidine-containing phosphotransfer domain, HPT domain"/>
    <property type="match status" value="1"/>
</dbReference>
<dbReference type="InterPro" id="IPR036097">
    <property type="entry name" value="HisK_dim/P_sf"/>
</dbReference>
<dbReference type="InterPro" id="IPR001789">
    <property type="entry name" value="Sig_transdc_resp-reg_receiver"/>
</dbReference>
<organism evidence="21 22">
    <name type="scientific">Vogesella aquatica</name>
    <dbReference type="NCBI Taxonomy" id="2984206"/>
    <lineage>
        <taxon>Bacteria</taxon>
        <taxon>Pseudomonadati</taxon>
        <taxon>Pseudomonadota</taxon>
        <taxon>Betaproteobacteria</taxon>
        <taxon>Neisseriales</taxon>
        <taxon>Chromobacteriaceae</taxon>
        <taxon>Vogesella</taxon>
    </lineage>
</organism>